<reference evidence="2 3" key="1">
    <citation type="journal article" date="2018" name="Mol. Biol. Evol.">
        <title>Broad Genomic Sampling Reveals a Smut Pathogenic Ancestry of the Fungal Clade Ustilaginomycotina.</title>
        <authorList>
            <person name="Kijpornyongpan T."/>
            <person name="Mondo S.J."/>
            <person name="Barry K."/>
            <person name="Sandor L."/>
            <person name="Lee J."/>
            <person name="Lipzen A."/>
            <person name="Pangilinan J."/>
            <person name="LaButti K."/>
            <person name="Hainaut M."/>
            <person name="Henrissat B."/>
            <person name="Grigoriev I.V."/>
            <person name="Spatafora J.W."/>
            <person name="Aime M.C."/>
        </authorList>
    </citation>
    <scope>NUCLEOTIDE SEQUENCE [LARGE SCALE GENOMIC DNA]</scope>
    <source>
        <strain evidence="2 3">MCA 3882</strain>
    </source>
</reference>
<gene>
    <name evidence="2" type="ORF">FA14DRAFT_171931</name>
</gene>
<keyword evidence="3" id="KW-1185">Reference proteome</keyword>
<name>A0A316VDX4_9BASI</name>
<organism evidence="2 3">
    <name type="scientific">Meira miltonrushii</name>
    <dbReference type="NCBI Taxonomy" id="1280837"/>
    <lineage>
        <taxon>Eukaryota</taxon>
        <taxon>Fungi</taxon>
        <taxon>Dikarya</taxon>
        <taxon>Basidiomycota</taxon>
        <taxon>Ustilaginomycotina</taxon>
        <taxon>Exobasidiomycetes</taxon>
        <taxon>Exobasidiales</taxon>
        <taxon>Brachybasidiaceae</taxon>
        <taxon>Meira</taxon>
    </lineage>
</organism>
<feature type="region of interest" description="Disordered" evidence="1">
    <location>
        <begin position="101"/>
        <end position="159"/>
    </location>
</feature>
<dbReference type="InParanoid" id="A0A316VDX4"/>
<feature type="region of interest" description="Disordered" evidence="1">
    <location>
        <begin position="581"/>
        <end position="616"/>
    </location>
</feature>
<evidence type="ECO:0000256" key="1">
    <source>
        <dbReference type="SAM" id="MobiDB-lite"/>
    </source>
</evidence>
<dbReference type="AlphaFoldDB" id="A0A316VDX4"/>
<evidence type="ECO:0000313" key="2">
    <source>
        <dbReference type="EMBL" id="PWN35268.1"/>
    </source>
</evidence>
<dbReference type="Proteomes" id="UP000245771">
    <property type="component" value="Unassembled WGS sequence"/>
</dbReference>
<evidence type="ECO:0000313" key="3">
    <source>
        <dbReference type="Proteomes" id="UP000245771"/>
    </source>
</evidence>
<dbReference type="GeneID" id="37022141"/>
<dbReference type="STRING" id="1280837.A0A316VDX4"/>
<sequence>MVEKHAVDDSIELLNGIDEPNKRARHEDGELIVDTAPITEEQSDIQVQDPRMIPRIGGWKFEEGEGPELETIPLDFDVNGDPQETEAKVWEILRKGSRKESQEEAESSLMAKNASQASAPDRILSRRSHTGTPVANTPPPPSRRSRRSAAQREQINEVPTTIEELSQARTEDVQPVDIQPASASIDLVTLFDHNLTILIPALTQLVDTAASIPGFLKSEIIRLLQIKIQESQETNGSGSETQDDGYLRTKSQWAFELGKINGDQVISGPEVVESDDEAERLIMMVEAVSSEKEGYGYRLERATKQRANDLRSDVHTNPWFNAQGQPFSVIYRMPLHLAADRSSGHTSFATQHASQEKSIQQQELDDLREERDRLKRELAISTEEEKSAREQSTLLKQLYDEASRSNMEAEVESERLNTENVQLKAQLSEGMASVRAFSKARVTDLEYKVRQLTGELHLLTEQNRLTGNDIRRKAALWDAAEAREQERQAELARRQAKRETERRALQAQILGSEAMTEPLKKPHELFLEVDLEKEKIDVDAKIEQENIEKVEKAQQTQGDAGVDDDEDELAALQREAAEYGALDTLLDEGDRSRRSRRQRRTPAIPQDESSKVEQIQSNEELAETIDQNQSQALLSASYEVEDQLGFVDQSANELLTSNEDQQGLSHVQQ</sequence>
<dbReference type="RefSeq" id="XP_025355570.1">
    <property type="nucleotide sequence ID" value="XM_025500360.1"/>
</dbReference>
<accession>A0A316VDX4</accession>
<proteinExistence type="predicted"/>
<feature type="region of interest" description="Disordered" evidence="1">
    <location>
        <begin position="342"/>
        <end position="370"/>
    </location>
</feature>
<feature type="compositionally biased region" description="Polar residues" evidence="1">
    <location>
        <begin position="344"/>
        <end position="359"/>
    </location>
</feature>
<dbReference type="EMBL" id="KZ819603">
    <property type="protein sequence ID" value="PWN35268.1"/>
    <property type="molecule type" value="Genomic_DNA"/>
</dbReference>
<protein>
    <submittedName>
        <fullName evidence="2">Uncharacterized protein</fullName>
    </submittedName>
</protein>
<dbReference type="OrthoDB" id="3647690at2759"/>